<evidence type="ECO:0000313" key="2">
    <source>
        <dbReference type="Proteomes" id="UP001057452"/>
    </source>
</evidence>
<keyword evidence="2" id="KW-1185">Reference proteome</keyword>
<proteinExistence type="predicted"/>
<reference evidence="1" key="1">
    <citation type="submission" date="2022-05" db="EMBL/GenBank/DDBJ databases">
        <title>Chromosome-level genome of Chaenocephalus aceratus.</title>
        <authorList>
            <person name="Park H."/>
        </authorList>
    </citation>
    <scope>NUCLEOTIDE SEQUENCE</scope>
    <source>
        <strain evidence="1">KU_202001</strain>
    </source>
</reference>
<feature type="non-terminal residue" evidence="1">
    <location>
        <position position="59"/>
    </location>
</feature>
<protein>
    <submittedName>
        <fullName evidence="1">Uncharacterized protein</fullName>
    </submittedName>
</protein>
<organism evidence="1 2">
    <name type="scientific">Chaenocephalus aceratus</name>
    <name type="common">Blackfin icefish</name>
    <name type="synonym">Chaenichthys aceratus</name>
    <dbReference type="NCBI Taxonomy" id="36190"/>
    <lineage>
        <taxon>Eukaryota</taxon>
        <taxon>Metazoa</taxon>
        <taxon>Chordata</taxon>
        <taxon>Craniata</taxon>
        <taxon>Vertebrata</taxon>
        <taxon>Euteleostomi</taxon>
        <taxon>Actinopterygii</taxon>
        <taxon>Neopterygii</taxon>
        <taxon>Teleostei</taxon>
        <taxon>Neoteleostei</taxon>
        <taxon>Acanthomorphata</taxon>
        <taxon>Eupercaria</taxon>
        <taxon>Perciformes</taxon>
        <taxon>Notothenioidei</taxon>
        <taxon>Channichthyidae</taxon>
        <taxon>Chaenocephalus</taxon>
    </lineage>
</organism>
<gene>
    <name evidence="1" type="ORF">KUCAC02_021518</name>
</gene>
<comment type="caution">
    <text evidence="1">The sequence shown here is derived from an EMBL/GenBank/DDBJ whole genome shotgun (WGS) entry which is preliminary data.</text>
</comment>
<accession>A0ACB9XGM5</accession>
<dbReference type="EMBL" id="CM043790">
    <property type="protein sequence ID" value="KAI4825853.1"/>
    <property type="molecule type" value="Genomic_DNA"/>
</dbReference>
<name>A0ACB9XGM5_CHAAC</name>
<sequence>INSPRVGESVLRLGPGLMTNHLHPVLEPELFMIRRLIGACQGASWAAIRLGSMSSLLGL</sequence>
<dbReference type="Proteomes" id="UP001057452">
    <property type="component" value="Chromosome 6"/>
</dbReference>
<feature type="non-terminal residue" evidence="1">
    <location>
        <position position="1"/>
    </location>
</feature>
<evidence type="ECO:0000313" key="1">
    <source>
        <dbReference type="EMBL" id="KAI4825853.1"/>
    </source>
</evidence>